<dbReference type="Proteomes" id="UP001597512">
    <property type="component" value="Unassembled WGS sequence"/>
</dbReference>
<comment type="caution">
    <text evidence="1">The sequence shown here is derived from an EMBL/GenBank/DDBJ whole genome shotgun (WGS) entry which is preliminary data.</text>
</comment>
<dbReference type="InterPro" id="IPR027417">
    <property type="entry name" value="P-loop_NTPase"/>
</dbReference>
<evidence type="ECO:0008006" key="3">
    <source>
        <dbReference type="Google" id="ProtNLM"/>
    </source>
</evidence>
<organism evidence="1 2">
    <name type="scientific">Spirosoma flavum</name>
    <dbReference type="NCBI Taxonomy" id="2048557"/>
    <lineage>
        <taxon>Bacteria</taxon>
        <taxon>Pseudomonadati</taxon>
        <taxon>Bacteroidota</taxon>
        <taxon>Cytophagia</taxon>
        <taxon>Cytophagales</taxon>
        <taxon>Cytophagaceae</taxon>
        <taxon>Spirosoma</taxon>
    </lineage>
</organism>
<name>A0ABW6AKM7_9BACT</name>
<accession>A0ABW6AKM7</accession>
<proteinExistence type="predicted"/>
<dbReference type="Gene3D" id="3.40.50.300">
    <property type="entry name" value="P-loop containing nucleotide triphosphate hydrolases"/>
    <property type="match status" value="1"/>
</dbReference>
<protein>
    <recommendedName>
        <fullName evidence="3">Phage terminase large subunit N-terminal domain-containing protein</fullName>
    </recommendedName>
</protein>
<evidence type="ECO:0000313" key="2">
    <source>
        <dbReference type="Proteomes" id="UP001597512"/>
    </source>
</evidence>
<gene>
    <name evidence="1" type="ORF">ACFS25_14655</name>
</gene>
<sequence length="155" mass="17147">MNKEAIVRLNSKQLEFHQRATSNQADFTKEGRAYQSGFRATFQGGRGSGKSRTLIHLLAESAFQLPRAKAGLAGLTYRQVQDIILSQSNSVFEELGCMNTTLKPGLGTTSLTVVRPSTGNRPTTRYVPTTTIWCLPMATLYNSLVRIGKKRRGRP</sequence>
<dbReference type="RefSeq" id="WP_381502181.1">
    <property type="nucleotide sequence ID" value="NZ_JBHUOM010000012.1"/>
</dbReference>
<keyword evidence="2" id="KW-1185">Reference proteome</keyword>
<reference evidence="2" key="1">
    <citation type="journal article" date="2019" name="Int. J. Syst. Evol. Microbiol.">
        <title>The Global Catalogue of Microorganisms (GCM) 10K type strain sequencing project: providing services to taxonomists for standard genome sequencing and annotation.</title>
        <authorList>
            <consortium name="The Broad Institute Genomics Platform"/>
            <consortium name="The Broad Institute Genome Sequencing Center for Infectious Disease"/>
            <person name="Wu L."/>
            <person name="Ma J."/>
        </authorList>
    </citation>
    <scope>NUCLEOTIDE SEQUENCE [LARGE SCALE GENOMIC DNA]</scope>
    <source>
        <strain evidence="2">KCTC 52490</strain>
    </source>
</reference>
<dbReference type="EMBL" id="JBHUOM010000012">
    <property type="protein sequence ID" value="MFD2935032.1"/>
    <property type="molecule type" value="Genomic_DNA"/>
</dbReference>
<evidence type="ECO:0000313" key="1">
    <source>
        <dbReference type="EMBL" id="MFD2935032.1"/>
    </source>
</evidence>